<name>A0A1T5AZ66_9SPHI</name>
<keyword evidence="3" id="KW-1185">Reference proteome</keyword>
<evidence type="ECO:0000313" key="3">
    <source>
        <dbReference type="Proteomes" id="UP000189981"/>
    </source>
</evidence>
<keyword evidence="1" id="KW-0472">Membrane</keyword>
<dbReference type="PROSITE" id="PS51257">
    <property type="entry name" value="PROKAR_LIPOPROTEIN"/>
    <property type="match status" value="1"/>
</dbReference>
<dbReference type="AlphaFoldDB" id="A0A1T5AZ66"/>
<dbReference type="Proteomes" id="UP000189981">
    <property type="component" value="Unassembled WGS sequence"/>
</dbReference>
<reference evidence="3" key="1">
    <citation type="submission" date="2017-02" db="EMBL/GenBank/DDBJ databases">
        <authorList>
            <person name="Varghese N."/>
            <person name="Submissions S."/>
        </authorList>
    </citation>
    <scope>NUCLEOTIDE SEQUENCE [LARGE SCALE GENOMIC DNA]</scope>
    <source>
        <strain evidence="3">DSM 22385</strain>
    </source>
</reference>
<dbReference type="EMBL" id="FUYR01000001">
    <property type="protein sequence ID" value="SKB40119.1"/>
    <property type="molecule type" value="Genomic_DNA"/>
</dbReference>
<proteinExistence type="predicted"/>
<keyword evidence="1" id="KW-0812">Transmembrane</keyword>
<organism evidence="2 3">
    <name type="scientific">Daejeonella lutea</name>
    <dbReference type="NCBI Taxonomy" id="572036"/>
    <lineage>
        <taxon>Bacteria</taxon>
        <taxon>Pseudomonadati</taxon>
        <taxon>Bacteroidota</taxon>
        <taxon>Sphingobacteriia</taxon>
        <taxon>Sphingobacteriales</taxon>
        <taxon>Sphingobacteriaceae</taxon>
        <taxon>Daejeonella</taxon>
    </lineage>
</organism>
<accession>A0A1T5AZ66</accession>
<keyword evidence="1" id="KW-1133">Transmembrane helix</keyword>
<dbReference type="STRING" id="572036.SAMN05661099_1138"/>
<evidence type="ECO:0000256" key="1">
    <source>
        <dbReference type="SAM" id="Phobius"/>
    </source>
</evidence>
<protein>
    <submittedName>
        <fullName evidence="2">Uncharacterized protein</fullName>
    </submittedName>
</protein>
<dbReference type="RefSeq" id="WP_079701648.1">
    <property type="nucleotide sequence ID" value="NZ_FUYR01000001.1"/>
</dbReference>
<evidence type="ECO:0000313" key="2">
    <source>
        <dbReference type="EMBL" id="SKB40119.1"/>
    </source>
</evidence>
<feature type="transmembrane region" description="Helical" evidence="1">
    <location>
        <begin position="144"/>
        <end position="162"/>
    </location>
</feature>
<gene>
    <name evidence="2" type="ORF">SAMN05661099_1138</name>
</gene>
<sequence length="171" mass="19236">MKNLKKRIVEFMVVAIGLSACGVGKFLTKNSTRNTERREVEMSSHVSKDEASFAERGILFSDSSQHDYRVIIFPRDSFSYIFQDGFRGTAHRVEISGSAARVVDGKYYQIDSENTTLDSSQSSSETSKNNTRVVSKEITTRSSVVLIVLAVVIICIVICLGWRQRQGSRQW</sequence>